<proteinExistence type="predicted"/>
<comment type="caution">
    <text evidence="1">The sequence shown here is derived from an EMBL/GenBank/DDBJ whole genome shotgun (WGS) entry which is preliminary data.</text>
</comment>
<reference evidence="1" key="1">
    <citation type="submission" date="2021-01" db="EMBL/GenBank/DDBJ databases">
        <title>Phytophthora aleatoria, a newly-described species from Pinus radiata is distinct from Phytophthora cactorum isolates based on comparative genomics.</title>
        <authorList>
            <person name="Mcdougal R."/>
            <person name="Panda P."/>
            <person name="Williams N."/>
            <person name="Studholme D.J."/>
        </authorList>
    </citation>
    <scope>NUCLEOTIDE SEQUENCE</scope>
    <source>
        <strain evidence="1">NZFS 3830</strain>
    </source>
</reference>
<sequence>MLQKYDSEDGLRAQFHVALVPLPLRLDALDHRVQTSPRYFSARVELRDGTKHLLLQVAVMTYSDSNSGKCNNLLGYSKLDPMSKGTLRLGMSGVTEAVERPITGELPRHYCAMLDGIMHASKYCVA</sequence>
<accession>A0A8T1UTV6</accession>
<dbReference type="AlphaFoldDB" id="A0A8T1UTV6"/>
<dbReference type="EMBL" id="JAENGZ010000081">
    <property type="protein sequence ID" value="KAG6970081.1"/>
    <property type="molecule type" value="Genomic_DNA"/>
</dbReference>
<evidence type="ECO:0000313" key="2">
    <source>
        <dbReference type="Proteomes" id="UP000688947"/>
    </source>
</evidence>
<organism evidence="1 2">
    <name type="scientific">Phytophthora cactorum</name>
    <dbReference type="NCBI Taxonomy" id="29920"/>
    <lineage>
        <taxon>Eukaryota</taxon>
        <taxon>Sar</taxon>
        <taxon>Stramenopiles</taxon>
        <taxon>Oomycota</taxon>
        <taxon>Peronosporomycetes</taxon>
        <taxon>Peronosporales</taxon>
        <taxon>Peronosporaceae</taxon>
        <taxon>Phytophthora</taxon>
    </lineage>
</organism>
<protein>
    <submittedName>
        <fullName evidence="1">Uncharacterized protein</fullName>
    </submittedName>
</protein>
<evidence type="ECO:0000313" key="1">
    <source>
        <dbReference type="EMBL" id="KAG6970081.1"/>
    </source>
</evidence>
<name>A0A8T1UTV6_9STRA</name>
<dbReference type="Proteomes" id="UP000688947">
    <property type="component" value="Unassembled WGS sequence"/>
</dbReference>
<gene>
    <name evidence="1" type="ORF">JG687_00002814</name>
</gene>